<dbReference type="GO" id="GO:0008195">
    <property type="term" value="F:phosphatidate phosphatase activity"/>
    <property type="evidence" value="ECO:0007669"/>
    <property type="project" value="InterPro"/>
</dbReference>
<dbReference type="OrthoDB" id="2117591at2759"/>
<feature type="region of interest" description="Disordered" evidence="1">
    <location>
        <begin position="666"/>
        <end position="710"/>
    </location>
</feature>
<gene>
    <name evidence="3" type="ORF">K443DRAFT_675496</name>
</gene>
<evidence type="ECO:0000259" key="2">
    <source>
        <dbReference type="Pfam" id="PF09949"/>
    </source>
</evidence>
<feature type="compositionally biased region" description="Low complexity" evidence="1">
    <location>
        <begin position="196"/>
        <end position="205"/>
    </location>
</feature>
<dbReference type="InterPro" id="IPR052935">
    <property type="entry name" value="Mg2+_PAP"/>
</dbReference>
<evidence type="ECO:0000313" key="4">
    <source>
        <dbReference type="Proteomes" id="UP000054477"/>
    </source>
</evidence>
<organism evidence="3 4">
    <name type="scientific">Laccaria amethystina LaAM-08-1</name>
    <dbReference type="NCBI Taxonomy" id="1095629"/>
    <lineage>
        <taxon>Eukaryota</taxon>
        <taxon>Fungi</taxon>
        <taxon>Dikarya</taxon>
        <taxon>Basidiomycota</taxon>
        <taxon>Agaricomycotina</taxon>
        <taxon>Agaricomycetes</taxon>
        <taxon>Agaricomycetidae</taxon>
        <taxon>Agaricales</taxon>
        <taxon>Agaricineae</taxon>
        <taxon>Hydnangiaceae</taxon>
        <taxon>Laccaria</taxon>
    </lineage>
</organism>
<feature type="compositionally biased region" description="Polar residues" evidence="1">
    <location>
        <begin position="670"/>
        <end position="680"/>
    </location>
</feature>
<accession>A0A0C9YAJ9</accession>
<dbReference type="GO" id="GO:0030479">
    <property type="term" value="C:actin cortical patch"/>
    <property type="evidence" value="ECO:0007669"/>
    <property type="project" value="TreeGrafter"/>
</dbReference>
<name>A0A0C9YAJ9_9AGAR</name>
<feature type="domain" description="Phosphatidate phosphatase APP1 catalytic" evidence="2">
    <location>
        <begin position="369"/>
        <end position="520"/>
    </location>
</feature>
<dbReference type="Pfam" id="PF09949">
    <property type="entry name" value="APP1_cat"/>
    <property type="match status" value="1"/>
</dbReference>
<evidence type="ECO:0000313" key="3">
    <source>
        <dbReference type="EMBL" id="KIK05028.1"/>
    </source>
</evidence>
<protein>
    <recommendedName>
        <fullName evidence="2">Phosphatidate phosphatase APP1 catalytic domain-containing protein</fullName>
    </recommendedName>
</protein>
<feature type="region of interest" description="Disordered" evidence="1">
    <location>
        <begin position="616"/>
        <end position="648"/>
    </location>
</feature>
<feature type="region of interest" description="Disordered" evidence="1">
    <location>
        <begin position="190"/>
        <end position="221"/>
    </location>
</feature>
<keyword evidence="4" id="KW-1185">Reference proteome</keyword>
<dbReference type="InterPro" id="IPR019236">
    <property type="entry name" value="APP1_cat"/>
</dbReference>
<proteinExistence type="predicted"/>
<dbReference type="EMBL" id="KN838564">
    <property type="protein sequence ID" value="KIK05028.1"/>
    <property type="molecule type" value="Genomic_DNA"/>
</dbReference>
<dbReference type="HOGENOM" id="CLU_017236_0_0_1"/>
<dbReference type="PANTHER" id="PTHR28208:SF3">
    <property type="entry name" value="PHOSPHATIDATE PHOSPHATASE APP1"/>
    <property type="match status" value="1"/>
</dbReference>
<dbReference type="PANTHER" id="PTHR28208">
    <property type="entry name" value="PHOSPHATIDATE PHOSPHATASE APP1"/>
    <property type="match status" value="1"/>
</dbReference>
<dbReference type="STRING" id="1095629.A0A0C9YAJ9"/>
<dbReference type="AlphaFoldDB" id="A0A0C9YAJ9"/>
<evidence type="ECO:0000256" key="1">
    <source>
        <dbReference type="SAM" id="MobiDB-lite"/>
    </source>
</evidence>
<reference evidence="4" key="2">
    <citation type="submission" date="2015-01" db="EMBL/GenBank/DDBJ databases">
        <title>Evolutionary Origins and Diversification of the Mycorrhizal Mutualists.</title>
        <authorList>
            <consortium name="DOE Joint Genome Institute"/>
            <consortium name="Mycorrhizal Genomics Consortium"/>
            <person name="Kohler A."/>
            <person name="Kuo A."/>
            <person name="Nagy L.G."/>
            <person name="Floudas D."/>
            <person name="Copeland A."/>
            <person name="Barry K.W."/>
            <person name="Cichocki N."/>
            <person name="Veneault-Fourrey C."/>
            <person name="LaButti K."/>
            <person name="Lindquist E.A."/>
            <person name="Lipzen A."/>
            <person name="Lundell T."/>
            <person name="Morin E."/>
            <person name="Murat C."/>
            <person name="Riley R."/>
            <person name="Ohm R."/>
            <person name="Sun H."/>
            <person name="Tunlid A."/>
            <person name="Henrissat B."/>
            <person name="Grigoriev I.V."/>
            <person name="Hibbett D.S."/>
            <person name="Martin F."/>
        </authorList>
    </citation>
    <scope>NUCLEOTIDE SEQUENCE [LARGE SCALE GENOMIC DNA]</scope>
    <source>
        <strain evidence="4">LaAM-08-1</strain>
    </source>
</reference>
<dbReference type="Proteomes" id="UP000054477">
    <property type="component" value="Unassembled WGS sequence"/>
</dbReference>
<reference evidence="3 4" key="1">
    <citation type="submission" date="2014-04" db="EMBL/GenBank/DDBJ databases">
        <authorList>
            <consortium name="DOE Joint Genome Institute"/>
            <person name="Kuo A."/>
            <person name="Kohler A."/>
            <person name="Nagy L.G."/>
            <person name="Floudas D."/>
            <person name="Copeland A."/>
            <person name="Barry K.W."/>
            <person name="Cichocki N."/>
            <person name="Veneault-Fourrey C."/>
            <person name="LaButti K."/>
            <person name="Lindquist E.A."/>
            <person name="Lipzen A."/>
            <person name="Lundell T."/>
            <person name="Morin E."/>
            <person name="Murat C."/>
            <person name="Sun H."/>
            <person name="Tunlid A."/>
            <person name="Henrissat B."/>
            <person name="Grigoriev I.V."/>
            <person name="Hibbett D.S."/>
            <person name="Martin F."/>
            <person name="Nordberg H.P."/>
            <person name="Cantor M.N."/>
            <person name="Hua S.X."/>
        </authorList>
    </citation>
    <scope>NUCLEOTIDE SEQUENCE [LARGE SCALE GENOMIC DNA]</scope>
    <source>
        <strain evidence="3 4">LaAM-08-1</strain>
    </source>
</reference>
<sequence>MPETMSSWRSLASSAGTRVKGYINSEPGVKGTYTIRGLLQTAPQEDRQNWREWAEQKVLLRRKCNGEAASPSTEIVSLFPGWAARRYAVGTETEAPRPFEVEAFISGYAASYRSPENASRTQRTFIRLAKSFAGLRKLPEDPNAPPDTLYSVPLTASTEELLKQVNLPPRPTEITENYEIEALEREYQRIRDNDSDSASSSPSSSITNLPQDLPILSPISGSSNIPPEELRRLHANLDSRLQPFWFSAIANRTIRLYLFASPQQNPPRANSIDEADALDIKNDKPLATEDVSTGPDGSFKVRFKVDWEVMCQHPQALHVAFGEPVVEHNFKVIAELMPPPLTLSPQVPPIVQPSPVSCMIKIPITHCPIRVISDIDDTVKRSDIVSGARVVFQNVFVREFQDNIIPGMGEWYQSMFKRGVRFHYVSNGPFGILPIINDFVKVAGLPTGSVRLRSYAGRSLFSGLLSAPASRKRAGLVDILDSFPESKFFLIGDSGEQDLELYADMARERPDTILAVFIRDVDSAEPIDDPTGWAVMDAAGTRPPLAPLVARSDSTASTVDPAASQETIFVGVKRVLSDHLMSRLSSTSSSSTTSSQKKKSSLLSVLEVPENASQYFSSAPISSEPEPFANGKDGELWPPSSAAQAATKSPLSTRVYAKLINQPAKATPPLTLSTKSPAMQSNSSFVSTSSVEPKRKASLPDAQKRRSDLQSRVYRARTQIPGHIPLRIFRDPSECVEANGVLAMESHSVGFSG</sequence>
<feature type="compositionally biased region" description="Low complexity" evidence="1">
    <location>
        <begin position="681"/>
        <end position="690"/>
    </location>
</feature>